<evidence type="ECO:0000256" key="1">
    <source>
        <dbReference type="ARBA" id="ARBA00009576"/>
    </source>
</evidence>
<dbReference type="Proteomes" id="UP000177798">
    <property type="component" value="Chromosome 1"/>
</dbReference>
<reference evidence="5" key="1">
    <citation type="journal article" date="2017" name="Genome Biol. Evol.">
        <title>The complete genome sequence of the phytopathogenic fungus Sclerotinia sclerotiorum reveals insights into the genome architecture of broad host range pathogens.</title>
        <authorList>
            <person name="Derbyshire M."/>
            <person name="Denton-Giles M."/>
            <person name="Hegedus D."/>
            <person name="Seifbarghy S."/>
            <person name="Rollins J."/>
            <person name="van Kan J."/>
            <person name="Seidl M.F."/>
            <person name="Faino L."/>
            <person name="Mbengue M."/>
            <person name="Navaud O."/>
            <person name="Raffaele S."/>
            <person name="Hammond-Kosack K."/>
            <person name="Heard S."/>
            <person name="Oliver R."/>
        </authorList>
    </citation>
    <scope>NUCLEOTIDE SEQUENCE [LARGE SCALE GENOMIC DNA]</scope>
    <source>
        <strain evidence="5">ATCC 18683 / 1980 / Ss-1</strain>
    </source>
</reference>
<dbReference type="InterPro" id="IPR010636">
    <property type="entry name" value="Class_II_hydrophobin"/>
</dbReference>
<dbReference type="Pfam" id="PF06766">
    <property type="entry name" value="Hydrophobin_2"/>
    <property type="match status" value="1"/>
</dbReference>
<dbReference type="CDD" id="cd23508">
    <property type="entry name" value="hydrophobin_II"/>
    <property type="match status" value="1"/>
</dbReference>
<evidence type="ECO:0000313" key="4">
    <source>
        <dbReference type="EMBL" id="APA06279.1"/>
    </source>
</evidence>
<feature type="chain" id="PRO_5010545820" description="Hydrophobin" evidence="3">
    <location>
        <begin position="22"/>
        <end position="98"/>
    </location>
</feature>
<dbReference type="OrthoDB" id="4500971at2759"/>
<dbReference type="PANTHER" id="PTHR42341:SF1">
    <property type="entry name" value="HYDROPHOBIN"/>
    <property type="match status" value="1"/>
</dbReference>
<dbReference type="SUPFAM" id="SSF101751">
    <property type="entry name" value="Hydrophobin II, HfbII"/>
    <property type="match status" value="1"/>
</dbReference>
<protein>
    <recommendedName>
        <fullName evidence="6">Hydrophobin</fullName>
    </recommendedName>
</protein>
<dbReference type="EMBL" id="CP017814">
    <property type="protein sequence ID" value="APA06279.1"/>
    <property type="molecule type" value="Genomic_DNA"/>
</dbReference>
<dbReference type="KEGG" id="ssl:SS1G_01214"/>
<sequence length="98" mass="10439">MIFSRISNIITFITLLTPTLSMPATLSPRTDFICTTGSPQCCDINVLGVADLNCEAPPEAFHDVASFNEVCASVGKINMCCILPVLDQGLLCNSPDTS</sequence>
<dbReference type="GO" id="GO:0005576">
    <property type="term" value="C:extracellular region"/>
    <property type="evidence" value="ECO:0007669"/>
    <property type="project" value="InterPro"/>
</dbReference>
<keyword evidence="2" id="KW-1015">Disulfide bond</keyword>
<keyword evidence="3" id="KW-0732">Signal</keyword>
<organism evidence="4 5">
    <name type="scientific">Sclerotinia sclerotiorum (strain ATCC 18683 / 1980 / Ss-1)</name>
    <name type="common">White mold</name>
    <name type="synonym">Whetzelinia sclerotiorum</name>
    <dbReference type="NCBI Taxonomy" id="665079"/>
    <lineage>
        <taxon>Eukaryota</taxon>
        <taxon>Fungi</taxon>
        <taxon>Dikarya</taxon>
        <taxon>Ascomycota</taxon>
        <taxon>Pezizomycotina</taxon>
        <taxon>Leotiomycetes</taxon>
        <taxon>Helotiales</taxon>
        <taxon>Sclerotiniaceae</taxon>
        <taxon>Sclerotinia</taxon>
    </lineage>
</organism>
<dbReference type="OMA" id="NICAKTG"/>
<dbReference type="AlphaFoldDB" id="A0A1D9PUI1"/>
<dbReference type="VEuPathDB" id="FungiDB:sscle_01g010490"/>
<evidence type="ECO:0000256" key="3">
    <source>
        <dbReference type="SAM" id="SignalP"/>
    </source>
</evidence>
<dbReference type="PANTHER" id="PTHR42341">
    <property type="entry name" value="HYDROPHOBIN"/>
    <property type="match status" value="1"/>
</dbReference>
<accession>A0A1D9PUI1</accession>
<gene>
    <name evidence="4" type="ORF">sscle_01g010490</name>
</gene>
<dbReference type="RefSeq" id="XP_001597020.1">
    <property type="nucleotide sequence ID" value="XM_001596970.1"/>
</dbReference>
<evidence type="ECO:0008006" key="6">
    <source>
        <dbReference type="Google" id="ProtNLM"/>
    </source>
</evidence>
<dbReference type="Gene3D" id="3.20.120.10">
    <property type="entry name" value="Hydrophobin"/>
    <property type="match status" value="1"/>
</dbReference>
<feature type="signal peptide" evidence="3">
    <location>
        <begin position="1"/>
        <end position="21"/>
    </location>
</feature>
<comment type="similarity">
    <text evidence="1">Belongs to the cerato-ulmin hydrophobin family.</text>
</comment>
<evidence type="ECO:0000313" key="5">
    <source>
        <dbReference type="Proteomes" id="UP000177798"/>
    </source>
</evidence>
<evidence type="ECO:0000256" key="2">
    <source>
        <dbReference type="ARBA" id="ARBA00023157"/>
    </source>
</evidence>
<dbReference type="InterPro" id="IPR036686">
    <property type="entry name" value="Class_II_Hydrophobin_sf"/>
</dbReference>
<proteinExistence type="inferred from homology"/>
<dbReference type="SMR" id="A0A1D9PUI1"/>
<name>A0A1D9PUI1_SCLS1</name>